<evidence type="ECO:0000313" key="4">
    <source>
        <dbReference type="EMBL" id="CAG2195877.1"/>
    </source>
</evidence>
<dbReference type="InterPro" id="IPR013126">
    <property type="entry name" value="Hsp_70_fam"/>
</dbReference>
<dbReference type="EMBL" id="CAJPWZ010000536">
    <property type="protein sequence ID" value="CAG2195877.1"/>
    <property type="molecule type" value="Genomic_DNA"/>
</dbReference>
<sequence>MAKPIYVAAIDFGTTYSGYSFSVSEPGTEPKDVKIFSNQIWHAGTGNMASLRTPTCLLLSKDRKLTVFGYEAEEKYADIVLEGKVDDYYFFHRFKMHLHNKENITLNMVLKDVRGQPLPAIDVFSLSIKALKDHLDKTVRIQNNVLDDRTTKWVLTVPAIWTDTAKQFMRKSAEQAGISRDMLTIALEPEAASMYCQTFPSPGCKEIMEIGSRYMVVDLGGGTIDVTVHEKNPDGTLKEVTKASGNGCGGTSIDNEFIQLFDSIFEGSFMKSLKSEFPESYLFLLRNIDNIKKVFQPEQKEKVNLRFPYALRDLCWSLYGKSIEQVINSSTQRSYIDLFTDKIRIGPMLVKSLFPTTCTTIISVIQSVLQQERVPNISTILLVGGFSECKMIQNAIVTAFPNLNIFVQEDPALVVLKGAVLFGYKPDFISSRISRYTYGIRVKLPFDETIHDRERKQMFEGKTYCNNIFKPFMNINTRIPLGHTIEKLYTTHSKSGCLYQVYYTDRENVKYTDTGECTEMGKINIHFQNPDCKKRQMKVVFNFGDTELSVTVVDLEEKTEEREFFEIQR</sequence>
<evidence type="ECO:0000256" key="1">
    <source>
        <dbReference type="ARBA" id="ARBA00007381"/>
    </source>
</evidence>
<dbReference type="SUPFAM" id="SSF53067">
    <property type="entry name" value="Actin-like ATPase domain"/>
    <property type="match status" value="2"/>
</dbReference>
<comment type="similarity">
    <text evidence="1">Belongs to the heat shock protein 70 family.</text>
</comment>
<dbReference type="PANTHER" id="PTHR14187">
    <property type="entry name" value="ALPHA KINASE/ELONGATION FACTOR 2 KINASE"/>
    <property type="match status" value="1"/>
</dbReference>
<dbReference type="Pfam" id="PF00012">
    <property type="entry name" value="HSP70"/>
    <property type="match status" value="1"/>
</dbReference>
<organism evidence="4 5">
    <name type="scientific">Mytilus edulis</name>
    <name type="common">Blue mussel</name>
    <dbReference type="NCBI Taxonomy" id="6550"/>
    <lineage>
        <taxon>Eukaryota</taxon>
        <taxon>Metazoa</taxon>
        <taxon>Spiralia</taxon>
        <taxon>Lophotrochozoa</taxon>
        <taxon>Mollusca</taxon>
        <taxon>Bivalvia</taxon>
        <taxon>Autobranchia</taxon>
        <taxon>Pteriomorphia</taxon>
        <taxon>Mytilida</taxon>
        <taxon>Mytiloidea</taxon>
        <taxon>Mytilidae</taxon>
        <taxon>Mytilinae</taxon>
        <taxon>Mytilus</taxon>
    </lineage>
</organism>
<name>A0A8S3QM18_MYTED</name>
<dbReference type="CDD" id="cd10229">
    <property type="entry name" value="ASKHA_NBD_HSP70_HSPA12"/>
    <property type="match status" value="1"/>
</dbReference>
<keyword evidence="5" id="KW-1185">Reference proteome</keyword>
<dbReference type="InterPro" id="IPR043129">
    <property type="entry name" value="ATPase_NBD"/>
</dbReference>
<gene>
    <name evidence="4" type="ORF">MEDL_10822</name>
</gene>
<dbReference type="GO" id="GO:0005524">
    <property type="term" value="F:ATP binding"/>
    <property type="evidence" value="ECO:0007669"/>
    <property type="project" value="UniProtKB-KW"/>
</dbReference>
<dbReference type="OrthoDB" id="2963168at2759"/>
<evidence type="ECO:0000256" key="2">
    <source>
        <dbReference type="ARBA" id="ARBA00022741"/>
    </source>
</evidence>
<comment type="caution">
    <text evidence="4">The sequence shown here is derived from an EMBL/GenBank/DDBJ whole genome shotgun (WGS) entry which is preliminary data.</text>
</comment>
<dbReference type="AlphaFoldDB" id="A0A8S3QM18"/>
<protein>
    <submittedName>
        <fullName evidence="4">Uncharacterized protein</fullName>
    </submittedName>
</protein>
<keyword evidence="3" id="KW-0067">ATP-binding</keyword>
<proteinExistence type="inferred from homology"/>
<evidence type="ECO:0000313" key="5">
    <source>
        <dbReference type="Proteomes" id="UP000683360"/>
    </source>
</evidence>
<evidence type="ECO:0000256" key="3">
    <source>
        <dbReference type="ARBA" id="ARBA00022840"/>
    </source>
</evidence>
<accession>A0A8S3QM18</accession>
<reference evidence="4" key="1">
    <citation type="submission" date="2021-03" db="EMBL/GenBank/DDBJ databases">
        <authorList>
            <person name="Bekaert M."/>
        </authorList>
    </citation>
    <scope>NUCLEOTIDE SEQUENCE</scope>
</reference>
<dbReference type="Gene3D" id="3.30.420.40">
    <property type="match status" value="2"/>
</dbReference>
<dbReference type="GO" id="GO:0140662">
    <property type="term" value="F:ATP-dependent protein folding chaperone"/>
    <property type="evidence" value="ECO:0007669"/>
    <property type="project" value="InterPro"/>
</dbReference>
<keyword evidence="2" id="KW-0547">Nucleotide-binding</keyword>
<dbReference type="Proteomes" id="UP000683360">
    <property type="component" value="Unassembled WGS sequence"/>
</dbReference>
<dbReference type="PANTHER" id="PTHR14187:SF5">
    <property type="entry name" value="HEAT SHOCK 70 KDA PROTEIN 12A"/>
    <property type="match status" value="1"/>
</dbReference>